<sequence>MSAERKSRGSDGRFRMPGHGLAGYAPVRHARGTGVHMTIESAASGMSGATMVVVLVVVLVLGYVVSVFLHPFKVCPSCKGSPRSYGSIYTKSFRNCTRCGGSGRVRRFGAGDG</sequence>
<keyword evidence="4" id="KW-1185">Reference proteome</keyword>
<proteinExistence type="predicted"/>
<organism evidence="3 4">
    <name type="scientific">Pseudonocardia oroxyli</name>
    <dbReference type="NCBI Taxonomy" id="366584"/>
    <lineage>
        <taxon>Bacteria</taxon>
        <taxon>Bacillati</taxon>
        <taxon>Actinomycetota</taxon>
        <taxon>Actinomycetes</taxon>
        <taxon>Pseudonocardiales</taxon>
        <taxon>Pseudonocardiaceae</taxon>
        <taxon>Pseudonocardia</taxon>
    </lineage>
</organism>
<reference evidence="3 4" key="1">
    <citation type="submission" date="2016-10" db="EMBL/GenBank/DDBJ databases">
        <authorList>
            <person name="de Groot N.N."/>
        </authorList>
    </citation>
    <scope>NUCLEOTIDE SEQUENCE [LARGE SCALE GENOMIC DNA]</scope>
    <source>
        <strain evidence="3 4">CGMCC 4.3143</strain>
    </source>
</reference>
<dbReference type="SUPFAM" id="SSF57938">
    <property type="entry name" value="DnaJ/Hsp40 cysteine-rich domain"/>
    <property type="match status" value="1"/>
</dbReference>
<feature type="transmembrane region" description="Helical" evidence="2">
    <location>
        <begin position="49"/>
        <end position="69"/>
    </location>
</feature>
<dbReference type="Proteomes" id="UP000198967">
    <property type="component" value="Unassembled WGS sequence"/>
</dbReference>
<keyword evidence="2" id="KW-1133">Transmembrane helix</keyword>
<feature type="compositionally biased region" description="Basic and acidic residues" evidence="1">
    <location>
        <begin position="1"/>
        <end position="14"/>
    </location>
</feature>
<dbReference type="EMBL" id="FNBE01000008">
    <property type="protein sequence ID" value="SDF99739.1"/>
    <property type="molecule type" value="Genomic_DNA"/>
</dbReference>
<dbReference type="AlphaFoldDB" id="A0A1G7QPE7"/>
<evidence type="ECO:0000256" key="1">
    <source>
        <dbReference type="SAM" id="MobiDB-lite"/>
    </source>
</evidence>
<keyword evidence="2" id="KW-0812">Transmembrane</keyword>
<evidence type="ECO:0000313" key="3">
    <source>
        <dbReference type="EMBL" id="SDF99739.1"/>
    </source>
</evidence>
<dbReference type="InterPro" id="IPR036410">
    <property type="entry name" value="HSP_DnaJ_Cys-rich_dom_sf"/>
</dbReference>
<protein>
    <submittedName>
        <fullName evidence="3">Uncharacterized protein</fullName>
    </submittedName>
</protein>
<gene>
    <name evidence="3" type="ORF">SAMN05216377_108126</name>
</gene>
<name>A0A1G7QPE7_PSEOR</name>
<accession>A0A1G7QPE7</accession>
<feature type="region of interest" description="Disordered" evidence="1">
    <location>
        <begin position="1"/>
        <end position="20"/>
    </location>
</feature>
<evidence type="ECO:0000256" key="2">
    <source>
        <dbReference type="SAM" id="Phobius"/>
    </source>
</evidence>
<evidence type="ECO:0000313" key="4">
    <source>
        <dbReference type="Proteomes" id="UP000198967"/>
    </source>
</evidence>
<keyword evidence="2" id="KW-0472">Membrane</keyword>